<organism evidence="1 2">
    <name type="scientific">Naegleria lovaniensis</name>
    <name type="common">Amoeba</name>
    <dbReference type="NCBI Taxonomy" id="51637"/>
    <lineage>
        <taxon>Eukaryota</taxon>
        <taxon>Discoba</taxon>
        <taxon>Heterolobosea</taxon>
        <taxon>Tetramitia</taxon>
        <taxon>Eutetramitia</taxon>
        <taxon>Vahlkampfiidae</taxon>
        <taxon>Naegleria</taxon>
    </lineage>
</organism>
<dbReference type="Proteomes" id="UP000816034">
    <property type="component" value="Unassembled WGS sequence"/>
</dbReference>
<dbReference type="RefSeq" id="XP_044551921.1">
    <property type="nucleotide sequence ID" value="XM_044697793.1"/>
</dbReference>
<evidence type="ECO:0000313" key="2">
    <source>
        <dbReference type="Proteomes" id="UP000816034"/>
    </source>
</evidence>
<dbReference type="GeneID" id="68093235"/>
<evidence type="ECO:0000313" key="1">
    <source>
        <dbReference type="EMBL" id="KAG2387929.1"/>
    </source>
</evidence>
<gene>
    <name evidence="1" type="ORF">C9374_000779</name>
</gene>
<keyword evidence="2" id="KW-1185">Reference proteome</keyword>
<dbReference type="EMBL" id="PYSW02000011">
    <property type="protein sequence ID" value="KAG2387929.1"/>
    <property type="molecule type" value="Genomic_DNA"/>
</dbReference>
<dbReference type="AlphaFoldDB" id="A0AA88GXJ3"/>
<proteinExistence type="predicted"/>
<protein>
    <submittedName>
        <fullName evidence="1">Uncharacterized protein</fullName>
    </submittedName>
</protein>
<comment type="caution">
    <text evidence="1">The sequence shown here is derived from an EMBL/GenBank/DDBJ whole genome shotgun (WGS) entry which is preliminary data.</text>
</comment>
<name>A0AA88GXJ3_NAELO</name>
<sequence length="761" mass="89475">MDELRKSKRKLSAKEKKKQGAQYLFEIRCIEFLSTFCQKTGQESYMKSLVQIYKEVLTTCEDEYLHSIIILDLKEMKVNSKSTFKIVEKVYENGSVLEEVAGTFYQFCKATETEEFVTKPHLLGKDSKEEYKKKRNLEHERRLNILRVVRQGTEMPVGKYPSTKNEFAINSEIYSISDLKQKLQNSLPAIEPKNRWASLEKVHGDKFEEIQKQELIRFVSLVNRFNILSLRHTRPLSQHHKTHEIMKIDDVKDHIRETLTEYCAKTDFVEFIQPDIQVFMDYIQNDNSLRLDDALFFLAQCNEENIMIVEKFSHQTFSMKPVYTFLIDQDGFISRIQQLLFDHVVGLGTETPVEKEMRLQVAHDCIYLIQQMFLAMTRHSEVARIKYLLTETKLIESMIHCWMHAKDELMICEGFSQCFEDIIESSEIVPMNLVFKKQFLALLIDMLSVAKTLPDREEDKPDFTTLTRSVSSLLYRVSIPTEINAATGIFPKKQRKLLSAIEECTILDDLLAVMEQKKYLIEELFSWKLSQERKYYHDWIPSLATLFSNCSRQPSLREYFYKDNFKYSEFILKEIVFPLSDTLSGFGAKNLPAANTPVCYGFINYLSIINHLLFDPEQRERFFSDPVNRTSKKGQKLEDMCFYWMVEMLKLFKDSRTELTQAQQFIWGRTSFCVCSMVLHDSFRKYLVRDTNFVEMLMDFLKSRTSHLFKDIKNACCRILQAILRDEEVKNKLNVNALLKFIDSEMSFALESPFPTECHHN</sequence>
<accession>A0AA88GXJ3</accession>
<reference evidence="1 2" key="1">
    <citation type="journal article" date="2018" name="BMC Genomics">
        <title>The genome of Naegleria lovaniensis, the basis for a comparative approach to unravel pathogenicity factors of the human pathogenic amoeba N. fowleri.</title>
        <authorList>
            <person name="Liechti N."/>
            <person name="Schurch N."/>
            <person name="Bruggmann R."/>
            <person name="Wittwer M."/>
        </authorList>
    </citation>
    <scope>NUCLEOTIDE SEQUENCE [LARGE SCALE GENOMIC DNA]</scope>
    <source>
        <strain evidence="1 2">ATCC 30569</strain>
    </source>
</reference>